<sequence length="91" mass="10994">MKKKLSDLKLEVELYAKESNLTEIQVLEKLKDFYFNKNVNENLKLYKKKTKKVKEITRDLGISPRKFYAILEKKKIEHKKYKKKSEQTENV</sequence>
<dbReference type="Proteomes" id="UP000478208">
    <property type="component" value="Unassembled WGS sequence"/>
</dbReference>
<evidence type="ECO:0000313" key="1">
    <source>
        <dbReference type="EMBL" id="MUU76899.1"/>
    </source>
</evidence>
<protein>
    <submittedName>
        <fullName evidence="1">Uncharacterized protein</fullName>
    </submittedName>
</protein>
<dbReference type="AlphaFoldDB" id="A0A6L6U4W3"/>
<organism evidence="1 2">
    <name type="scientific">Winogradskyella endarachnes</name>
    <dbReference type="NCBI Taxonomy" id="2681965"/>
    <lineage>
        <taxon>Bacteria</taxon>
        <taxon>Pseudomonadati</taxon>
        <taxon>Bacteroidota</taxon>
        <taxon>Flavobacteriia</taxon>
        <taxon>Flavobacteriales</taxon>
        <taxon>Flavobacteriaceae</taxon>
        <taxon>Winogradskyella</taxon>
    </lineage>
</organism>
<comment type="caution">
    <text evidence="1">The sequence shown here is derived from an EMBL/GenBank/DDBJ whole genome shotgun (WGS) entry which is preliminary data.</text>
</comment>
<dbReference type="Gene3D" id="1.10.10.60">
    <property type="entry name" value="Homeodomain-like"/>
    <property type="match status" value="1"/>
</dbReference>
<keyword evidence="2" id="KW-1185">Reference proteome</keyword>
<dbReference type="EMBL" id="WOWS01000001">
    <property type="protein sequence ID" value="MUU76899.1"/>
    <property type="molecule type" value="Genomic_DNA"/>
</dbReference>
<gene>
    <name evidence="1" type="ORF">GN138_00440</name>
</gene>
<name>A0A6L6U4W3_9FLAO</name>
<reference evidence="1 2" key="1">
    <citation type="submission" date="2019-12" db="EMBL/GenBank/DDBJ databases">
        <authorList>
            <person name="Li J."/>
        </authorList>
    </citation>
    <scope>NUCLEOTIDE SEQUENCE [LARGE SCALE GENOMIC DNA]</scope>
    <source>
        <strain evidence="1 2">HL2-2</strain>
    </source>
</reference>
<proteinExistence type="predicted"/>
<accession>A0A6L6U4W3</accession>
<evidence type="ECO:0000313" key="2">
    <source>
        <dbReference type="Proteomes" id="UP000478208"/>
    </source>
</evidence>
<dbReference type="RefSeq" id="WP_157361349.1">
    <property type="nucleotide sequence ID" value="NZ_WOWS01000001.1"/>
</dbReference>